<dbReference type="OrthoDB" id="9780674at2"/>
<sequence length="325" mass="33649">MAEATRDPFVESRHLGAAVIAGPEGVRHAWGDPERVILPRSAVKMIQALPLVVSGAADAAGLGPEHLALACASHQGAEMHTRRVADWLAALGLSEADLRCGPQWPADRAARDALIRAEAAPSQLHNNCSGKHAGMLTLARHLGAGPEYHLPDHPVQVACREAFEAVTGAPSPGYGIDGCALPNFAGRLDRIAQAMAWFATAQTRDDAESRAAARLVAAMTAHPELVAGEGRACTDLMRAGGGRVAVKTGAEGVFTAILPEAGLGVALKIADGATRAADCAVTALLVRLGALSAEDPAVAARLEAPIRNRRGDTVGHIRPAPDLRA</sequence>
<dbReference type="Pfam" id="PF06089">
    <property type="entry name" value="Asparaginase_II"/>
    <property type="match status" value="1"/>
</dbReference>
<gene>
    <name evidence="1" type="ORF">DRV84_07930</name>
</gene>
<name>A0A3D9BV23_9RHOB</name>
<protein>
    <submittedName>
        <fullName evidence="1">Asparaginase</fullName>
    </submittedName>
</protein>
<evidence type="ECO:0000313" key="2">
    <source>
        <dbReference type="Proteomes" id="UP000257131"/>
    </source>
</evidence>
<keyword evidence="2" id="KW-1185">Reference proteome</keyword>
<organism evidence="1 2">
    <name type="scientific">Rhodosalinus sediminis</name>
    <dbReference type="NCBI Taxonomy" id="1940533"/>
    <lineage>
        <taxon>Bacteria</taxon>
        <taxon>Pseudomonadati</taxon>
        <taxon>Pseudomonadota</taxon>
        <taxon>Alphaproteobacteria</taxon>
        <taxon>Rhodobacterales</taxon>
        <taxon>Paracoccaceae</taxon>
        <taxon>Rhodosalinus</taxon>
    </lineage>
</organism>
<reference evidence="1 2" key="1">
    <citation type="journal article" date="2017" name="Int. J. Syst. Evol. Microbiol.">
        <title>Rhodosalinus sediminis gen. nov., sp. nov., isolated from marine saltern.</title>
        <authorList>
            <person name="Guo L.Y."/>
            <person name="Ling S.K."/>
            <person name="Li C.M."/>
            <person name="Chen G.J."/>
            <person name="Du Z.J."/>
        </authorList>
    </citation>
    <scope>NUCLEOTIDE SEQUENCE [LARGE SCALE GENOMIC DNA]</scope>
    <source>
        <strain evidence="1 2">WDN1C137</strain>
    </source>
</reference>
<evidence type="ECO:0000313" key="1">
    <source>
        <dbReference type="EMBL" id="REC57384.1"/>
    </source>
</evidence>
<dbReference type="EMBL" id="QOHR01000007">
    <property type="protein sequence ID" value="REC57384.1"/>
    <property type="molecule type" value="Genomic_DNA"/>
</dbReference>
<dbReference type="InterPro" id="IPR010349">
    <property type="entry name" value="Asparaginase_II"/>
</dbReference>
<dbReference type="AlphaFoldDB" id="A0A3D9BV23"/>
<dbReference type="PANTHER" id="PTHR42110:SF1">
    <property type="entry name" value="L-ASPARAGINASE, PUTATIVE (AFU_ORTHOLOGUE AFUA_3G11890)-RELATED"/>
    <property type="match status" value="1"/>
</dbReference>
<dbReference type="Proteomes" id="UP000257131">
    <property type="component" value="Unassembled WGS sequence"/>
</dbReference>
<comment type="caution">
    <text evidence="1">The sequence shown here is derived from an EMBL/GenBank/DDBJ whole genome shotgun (WGS) entry which is preliminary data.</text>
</comment>
<proteinExistence type="predicted"/>
<dbReference type="PANTHER" id="PTHR42110">
    <property type="entry name" value="L-ASPARAGINASE, PUTATIVE (AFU_ORTHOLOGUE AFUA_3G11890)-RELATED"/>
    <property type="match status" value="1"/>
</dbReference>
<accession>A0A3D9BV23</accession>